<feature type="region of interest" description="Disordered" evidence="2">
    <location>
        <begin position="139"/>
        <end position="169"/>
    </location>
</feature>
<dbReference type="InterPro" id="IPR045464">
    <property type="entry name" value="Hrt3/FBXO9_C"/>
</dbReference>
<dbReference type="PROSITE" id="PS50181">
    <property type="entry name" value="FBOX"/>
    <property type="match status" value="1"/>
</dbReference>
<dbReference type="InterPro" id="IPR036047">
    <property type="entry name" value="F-box-like_dom_sf"/>
</dbReference>
<feature type="region of interest" description="Disordered" evidence="2">
    <location>
        <begin position="1"/>
        <end position="98"/>
    </location>
</feature>
<feature type="compositionally biased region" description="Polar residues" evidence="2">
    <location>
        <begin position="157"/>
        <end position="169"/>
    </location>
</feature>
<dbReference type="Pfam" id="PF19270">
    <property type="entry name" value="FBO_C"/>
    <property type="match status" value="1"/>
</dbReference>
<accession>A0A8H3Z2S6</accession>
<gene>
    <name evidence="4" type="ORF">EG328_010238</name>
</gene>
<dbReference type="Gene3D" id="1.20.1280.50">
    <property type="match status" value="1"/>
</dbReference>
<dbReference type="EMBL" id="WNWS01000066">
    <property type="protein sequence ID" value="KAE9983154.1"/>
    <property type="molecule type" value="Genomic_DNA"/>
</dbReference>
<keyword evidence="1" id="KW-0833">Ubl conjugation pathway</keyword>
<dbReference type="PANTHER" id="PTHR12874:SF9">
    <property type="entry name" value="F-BOX ONLY PROTEIN 48"/>
    <property type="match status" value="1"/>
</dbReference>
<dbReference type="GO" id="GO:0019005">
    <property type="term" value="C:SCF ubiquitin ligase complex"/>
    <property type="evidence" value="ECO:0007669"/>
    <property type="project" value="TreeGrafter"/>
</dbReference>
<comment type="caution">
    <text evidence="4">The sequence shown here is derived from an EMBL/GenBank/DDBJ whole genome shotgun (WGS) entry which is preliminary data.</text>
</comment>
<evidence type="ECO:0000256" key="1">
    <source>
        <dbReference type="ARBA" id="ARBA00022786"/>
    </source>
</evidence>
<dbReference type="InterPro" id="IPR001810">
    <property type="entry name" value="F-box_dom"/>
</dbReference>
<dbReference type="GO" id="GO:0031146">
    <property type="term" value="P:SCF-dependent proteasomal ubiquitin-dependent protein catabolic process"/>
    <property type="evidence" value="ECO:0007669"/>
    <property type="project" value="TreeGrafter"/>
</dbReference>
<dbReference type="AlphaFoldDB" id="A0A8H3Z2S6"/>
<name>A0A8H3Z2S6_VENIN</name>
<dbReference type="SUPFAM" id="SSF81383">
    <property type="entry name" value="F-box domain"/>
    <property type="match status" value="1"/>
</dbReference>
<feature type="compositionally biased region" description="Basic and acidic residues" evidence="2">
    <location>
        <begin position="1"/>
        <end position="32"/>
    </location>
</feature>
<organism evidence="4 5">
    <name type="scientific">Venturia inaequalis</name>
    <name type="common">Apple scab fungus</name>
    <dbReference type="NCBI Taxonomy" id="5025"/>
    <lineage>
        <taxon>Eukaryota</taxon>
        <taxon>Fungi</taxon>
        <taxon>Dikarya</taxon>
        <taxon>Ascomycota</taxon>
        <taxon>Pezizomycotina</taxon>
        <taxon>Dothideomycetes</taxon>
        <taxon>Pleosporomycetidae</taxon>
        <taxon>Venturiales</taxon>
        <taxon>Venturiaceae</taxon>
        <taxon>Venturia</taxon>
    </lineage>
</organism>
<evidence type="ECO:0000259" key="3">
    <source>
        <dbReference type="PROSITE" id="PS50181"/>
    </source>
</evidence>
<evidence type="ECO:0000313" key="4">
    <source>
        <dbReference type="EMBL" id="KAE9983154.1"/>
    </source>
</evidence>
<dbReference type="Proteomes" id="UP000447873">
    <property type="component" value="Unassembled WGS sequence"/>
</dbReference>
<evidence type="ECO:0000313" key="5">
    <source>
        <dbReference type="Proteomes" id="UP000447873"/>
    </source>
</evidence>
<protein>
    <recommendedName>
        <fullName evidence="3">F-box domain-containing protein</fullName>
    </recommendedName>
</protein>
<dbReference type="PANTHER" id="PTHR12874">
    <property type="entry name" value="F-BOX ONLY PROTEIN 48-RELATED"/>
    <property type="match status" value="1"/>
</dbReference>
<evidence type="ECO:0000256" key="2">
    <source>
        <dbReference type="SAM" id="MobiDB-lite"/>
    </source>
</evidence>
<dbReference type="GO" id="GO:0005737">
    <property type="term" value="C:cytoplasm"/>
    <property type="evidence" value="ECO:0007669"/>
    <property type="project" value="TreeGrafter"/>
</dbReference>
<feature type="compositionally biased region" description="Basic and acidic residues" evidence="2">
    <location>
        <begin position="59"/>
        <end position="86"/>
    </location>
</feature>
<feature type="domain" description="F-box" evidence="3">
    <location>
        <begin position="206"/>
        <end position="256"/>
    </location>
</feature>
<feature type="compositionally biased region" description="Low complexity" evidence="2">
    <location>
        <begin position="144"/>
        <end position="154"/>
    </location>
</feature>
<sequence length="525" mass="58288">MEQTEAERELDRFRQQWREEVTAKTKPQESKPNRTHASSSTAASKKPRLPIPSRAYSKASHDGADELEPFAHHDLPEKETGRKTGDAEYGVSQIPEEPTTALEHYEKAVEREGQGSLGDSVALYRKAFRMDPDVQDLFKKKHFPPSSFPASKPADPNPSNAPVTVPNTAHHSLTALPPTISEIITNFTGLSIAKAPAPTDLSPAPPCPIADIPDEILTQILLTLAITDVASFARTAQVCKRLAYLVLTEDSIYKRIVHGPEYGFSGMHYSYICTEDGDPISAFSLDDSNKEFSLIDTSPTTTLTIPLSPLYPSYRTMFRLRPRIRFQGCYISTVNYTRPGHANSMRWNTPILIVTYYRYLRFYRDGTVISLLTTHEPTDVVPFLTKEYLNREATNLPHGVMRDAVGGRWHLGGNPFSSPLFDGPTSAAGGAGGKAGAPVAAIPKTHSSSNLPEGHLHIETPGVVPKYMYKMHLSLHSAGKAGPRNNKLAWVGYWSKNRLTDDWGEFELKHDKAFYWSRVKSWIGA</sequence>
<reference evidence="4 5" key="1">
    <citation type="submission" date="2018-12" db="EMBL/GenBank/DDBJ databases">
        <title>Venturia inaequalis Genome Resource.</title>
        <authorList>
            <person name="Lichtner F.J."/>
        </authorList>
    </citation>
    <scope>NUCLEOTIDE SEQUENCE [LARGE SCALE GENOMIC DNA]</scope>
    <source>
        <strain evidence="4 5">120213</strain>
    </source>
</reference>
<proteinExistence type="predicted"/>
<dbReference type="Pfam" id="PF12937">
    <property type="entry name" value="F-box-like"/>
    <property type="match status" value="1"/>
</dbReference>